<proteinExistence type="predicted"/>
<evidence type="ECO:0000313" key="4">
    <source>
        <dbReference type="Proteomes" id="UP001501083"/>
    </source>
</evidence>
<feature type="chain" id="PRO_5045478156" description="EF-hand domain-containing protein" evidence="1">
    <location>
        <begin position="21"/>
        <end position="124"/>
    </location>
</feature>
<organism evidence="3 4">
    <name type="scientific">Lysobacter panacisoli</name>
    <dbReference type="NCBI Taxonomy" id="1255263"/>
    <lineage>
        <taxon>Bacteria</taxon>
        <taxon>Pseudomonadati</taxon>
        <taxon>Pseudomonadota</taxon>
        <taxon>Gammaproteobacteria</taxon>
        <taxon>Lysobacterales</taxon>
        <taxon>Lysobacteraceae</taxon>
        <taxon>Lysobacter</taxon>
    </lineage>
</organism>
<dbReference type="InterPro" id="IPR011992">
    <property type="entry name" value="EF-hand-dom_pair"/>
</dbReference>
<evidence type="ECO:0000259" key="2">
    <source>
        <dbReference type="PROSITE" id="PS50222"/>
    </source>
</evidence>
<dbReference type="PROSITE" id="PS50222">
    <property type="entry name" value="EF_HAND_2"/>
    <property type="match status" value="1"/>
</dbReference>
<sequence length="124" mass="13479">MIRLALGTILFLAVALPAAAQVKPDAAPERFDVADTNKDGKVDRTEYDGFVEELVLLHDADHDDRLSRSEVAGARDPSKFDRIDADKDGFLTALEIAAFSTGDFAVMDANSDGFIDRAEAARHK</sequence>
<dbReference type="SUPFAM" id="SSF47473">
    <property type="entry name" value="EF-hand"/>
    <property type="match status" value="1"/>
</dbReference>
<protein>
    <recommendedName>
        <fullName evidence="2">EF-hand domain-containing protein</fullName>
    </recommendedName>
</protein>
<dbReference type="Gene3D" id="1.10.238.10">
    <property type="entry name" value="EF-hand"/>
    <property type="match status" value="2"/>
</dbReference>
<dbReference type="Pfam" id="PF13202">
    <property type="entry name" value="EF-hand_5"/>
    <property type="match status" value="3"/>
</dbReference>
<dbReference type="InterPro" id="IPR018247">
    <property type="entry name" value="EF_Hand_1_Ca_BS"/>
</dbReference>
<accession>A0ABP9L0Z4</accession>
<comment type="caution">
    <text evidence="3">The sequence shown here is derived from an EMBL/GenBank/DDBJ whole genome shotgun (WGS) entry which is preliminary data.</text>
</comment>
<dbReference type="EMBL" id="BAABKY010000001">
    <property type="protein sequence ID" value="GAA5067536.1"/>
    <property type="molecule type" value="Genomic_DNA"/>
</dbReference>
<dbReference type="InterPro" id="IPR002048">
    <property type="entry name" value="EF_hand_dom"/>
</dbReference>
<evidence type="ECO:0000256" key="1">
    <source>
        <dbReference type="SAM" id="SignalP"/>
    </source>
</evidence>
<keyword evidence="1" id="KW-0732">Signal</keyword>
<feature type="signal peptide" evidence="1">
    <location>
        <begin position="1"/>
        <end position="20"/>
    </location>
</feature>
<dbReference type="Proteomes" id="UP001501083">
    <property type="component" value="Unassembled WGS sequence"/>
</dbReference>
<reference evidence="4" key="1">
    <citation type="journal article" date="2019" name="Int. J. Syst. Evol. Microbiol.">
        <title>The Global Catalogue of Microorganisms (GCM) 10K type strain sequencing project: providing services to taxonomists for standard genome sequencing and annotation.</title>
        <authorList>
            <consortium name="The Broad Institute Genomics Platform"/>
            <consortium name="The Broad Institute Genome Sequencing Center for Infectious Disease"/>
            <person name="Wu L."/>
            <person name="Ma J."/>
        </authorList>
    </citation>
    <scope>NUCLEOTIDE SEQUENCE [LARGE SCALE GENOMIC DNA]</scope>
    <source>
        <strain evidence="4">JCM 19212</strain>
    </source>
</reference>
<dbReference type="RefSeq" id="WP_158983265.1">
    <property type="nucleotide sequence ID" value="NZ_BAABKY010000001.1"/>
</dbReference>
<evidence type="ECO:0000313" key="3">
    <source>
        <dbReference type="EMBL" id="GAA5067536.1"/>
    </source>
</evidence>
<feature type="domain" description="EF-hand" evidence="2">
    <location>
        <begin position="22"/>
        <end position="57"/>
    </location>
</feature>
<name>A0ABP9L0Z4_9GAMM</name>
<keyword evidence="4" id="KW-1185">Reference proteome</keyword>
<dbReference type="PROSITE" id="PS00018">
    <property type="entry name" value="EF_HAND_1"/>
    <property type="match status" value="1"/>
</dbReference>
<gene>
    <name evidence="3" type="ORF">GCM10025759_02280</name>
</gene>